<feature type="signal peptide" evidence="4">
    <location>
        <begin position="1"/>
        <end position="33"/>
    </location>
</feature>
<dbReference type="Gene3D" id="1.10.530.10">
    <property type="match status" value="1"/>
</dbReference>
<comment type="similarity">
    <text evidence="2">Belongs to the virb1 family.</text>
</comment>
<sequence length="342" mass="36794">MQRMRKPTVTTFCRLLGLIALGGMLLRPATSLAEDAQPAAPSESASPSESIKPPVTADERTPDTPAAAAPSAPDQNTRESICLMIESAARAHDLPLEFFARVIWQESRFQPDAIGPLTRRGSRAQGIAQFMPGTASERRLLDPFDPVQALPKSAEFLAELRGQFGNLGLAAAAYNAGPRRVQEWIAGTGSLPSETRNYVFAITGSSADDWAAVGDKAKPPPPVPATGCRELMALLQRAPNAFVSGLAQRVKLGADRPWGVQLAAGFNRDRALTSYARAMNRLRGVIGDHDPNLLGSLNRSRGTRTFYQVRIGAETRAEANELCNRVRRAGSACLVLRNKGRG</sequence>
<protein>
    <submittedName>
        <fullName evidence="7">Lytic transglycosylase, catalytic</fullName>
    </submittedName>
</protein>
<comment type="similarity">
    <text evidence="1">Belongs to the transglycosylase Slt family.</text>
</comment>
<organism evidence="7">
    <name type="scientific">Rhodopseudomonas palustris (strain BisA53)</name>
    <dbReference type="NCBI Taxonomy" id="316055"/>
    <lineage>
        <taxon>Bacteria</taxon>
        <taxon>Pseudomonadati</taxon>
        <taxon>Pseudomonadota</taxon>
        <taxon>Alphaproteobacteria</taxon>
        <taxon>Hyphomicrobiales</taxon>
        <taxon>Nitrobacteraceae</taxon>
        <taxon>Rhodopseudomonas</taxon>
    </lineage>
</organism>
<evidence type="ECO:0000256" key="1">
    <source>
        <dbReference type="ARBA" id="ARBA00007734"/>
    </source>
</evidence>
<dbReference type="InterPro" id="IPR007730">
    <property type="entry name" value="SPOR-like_dom"/>
</dbReference>
<evidence type="ECO:0000313" key="7">
    <source>
        <dbReference type="EMBL" id="ABJ07331.1"/>
    </source>
</evidence>
<evidence type="ECO:0000256" key="2">
    <source>
        <dbReference type="ARBA" id="ARBA00009387"/>
    </source>
</evidence>
<dbReference type="GO" id="GO:0042834">
    <property type="term" value="F:peptidoglycan binding"/>
    <property type="evidence" value="ECO:0007669"/>
    <property type="project" value="InterPro"/>
</dbReference>
<dbReference type="PANTHER" id="PTHR37423:SF2">
    <property type="entry name" value="MEMBRANE-BOUND LYTIC MUREIN TRANSGLYCOSYLASE C"/>
    <property type="match status" value="1"/>
</dbReference>
<evidence type="ECO:0000259" key="5">
    <source>
        <dbReference type="Pfam" id="PF01464"/>
    </source>
</evidence>
<evidence type="ECO:0000259" key="6">
    <source>
        <dbReference type="Pfam" id="PF05036"/>
    </source>
</evidence>
<gene>
    <name evidence="7" type="ordered locus">RPE_3399</name>
</gene>
<dbReference type="STRING" id="316055.RPE_3399"/>
<feature type="compositionally biased region" description="Low complexity" evidence="3">
    <location>
        <begin position="63"/>
        <end position="74"/>
    </location>
</feature>
<evidence type="ECO:0000256" key="3">
    <source>
        <dbReference type="SAM" id="MobiDB-lite"/>
    </source>
</evidence>
<accession>Q07L53</accession>
<feature type="compositionally biased region" description="Low complexity" evidence="3">
    <location>
        <begin position="33"/>
        <end position="56"/>
    </location>
</feature>
<dbReference type="PANTHER" id="PTHR37423">
    <property type="entry name" value="SOLUBLE LYTIC MUREIN TRANSGLYCOSYLASE-RELATED"/>
    <property type="match status" value="1"/>
</dbReference>
<dbReference type="SUPFAM" id="SSF53955">
    <property type="entry name" value="Lysozyme-like"/>
    <property type="match status" value="1"/>
</dbReference>
<dbReference type="HOGENOM" id="CLU_070265_0_0_5"/>
<feature type="domain" description="SPOR" evidence="6">
    <location>
        <begin position="256"/>
        <end position="336"/>
    </location>
</feature>
<dbReference type="CDD" id="cd00254">
    <property type="entry name" value="LT-like"/>
    <property type="match status" value="1"/>
</dbReference>
<dbReference type="KEGG" id="rpe:RPE_3399"/>
<feature type="chain" id="PRO_5004165817" evidence="4">
    <location>
        <begin position="34"/>
        <end position="342"/>
    </location>
</feature>
<dbReference type="InterPro" id="IPR023346">
    <property type="entry name" value="Lysozyme-like_dom_sf"/>
</dbReference>
<name>Q07L53_RHOP5</name>
<dbReference type="Pfam" id="PF01464">
    <property type="entry name" value="SLT"/>
    <property type="match status" value="1"/>
</dbReference>
<proteinExistence type="inferred from homology"/>
<dbReference type="Pfam" id="PF05036">
    <property type="entry name" value="SPOR"/>
    <property type="match status" value="1"/>
</dbReference>
<dbReference type="eggNOG" id="COG0741">
    <property type="taxonomic scope" value="Bacteria"/>
</dbReference>
<evidence type="ECO:0000256" key="4">
    <source>
        <dbReference type="SAM" id="SignalP"/>
    </source>
</evidence>
<dbReference type="AlphaFoldDB" id="Q07L53"/>
<keyword evidence="4" id="KW-0732">Signal</keyword>
<dbReference type="CAZy" id="GH23">
    <property type="family name" value="Glycoside Hydrolase Family 23"/>
</dbReference>
<feature type="domain" description="Transglycosylase SLT" evidence="5">
    <location>
        <begin position="85"/>
        <end position="192"/>
    </location>
</feature>
<dbReference type="EMBL" id="CP000463">
    <property type="protein sequence ID" value="ABJ07331.1"/>
    <property type="molecule type" value="Genomic_DNA"/>
</dbReference>
<reference evidence="7" key="1">
    <citation type="submission" date="2006-09" db="EMBL/GenBank/DDBJ databases">
        <title>Complete sequence of Rhodopseudomonas palustris BisA53.</title>
        <authorList>
            <consortium name="US DOE Joint Genome Institute"/>
            <person name="Copeland A."/>
            <person name="Lucas S."/>
            <person name="Lapidus A."/>
            <person name="Barry K."/>
            <person name="Detter J.C."/>
            <person name="Glavina del Rio T."/>
            <person name="Hammon N."/>
            <person name="Israni S."/>
            <person name="Dalin E."/>
            <person name="Tice H."/>
            <person name="Pitluck S."/>
            <person name="Chain P."/>
            <person name="Malfatti S."/>
            <person name="Shin M."/>
            <person name="Vergez L."/>
            <person name="Schmutz J."/>
            <person name="Larimer F."/>
            <person name="Land M."/>
            <person name="Hauser L."/>
            <person name="Pelletier D.A."/>
            <person name="Kyrpides N."/>
            <person name="Kim E."/>
            <person name="Harwood C.S."/>
            <person name="Oda Y."/>
            <person name="Richardson P."/>
        </authorList>
    </citation>
    <scope>NUCLEOTIDE SEQUENCE [LARGE SCALE GENOMIC DNA]</scope>
    <source>
        <strain evidence="7">BisA53</strain>
    </source>
</reference>
<dbReference type="InterPro" id="IPR008258">
    <property type="entry name" value="Transglycosylase_SLT_dom_1"/>
</dbReference>
<feature type="region of interest" description="Disordered" evidence="3">
    <location>
        <begin position="32"/>
        <end position="76"/>
    </location>
</feature>